<evidence type="ECO:0000259" key="1">
    <source>
        <dbReference type="PROSITE" id="PS50965"/>
    </source>
</evidence>
<dbReference type="AlphaFoldDB" id="A0A514LFD3"/>
<sequence>MKLLKPRDTPVELRFLRMLRARMTLPDDQHYMNLEQGYAGERIMDAWLENLSSDCLVINDLLLEQNRRIFQIDSLLVFQEKIYMLDAKHSAGDFYIDGDKWKTISGVEIQDPLLQMRRSTTLLRKLLQQLRINIPIEYFLVFTHPEFYLYSAPPDLPAVFTPQVPRFLKQLNRMNAKINRKHEQLAKQLLALHSTDNPHMRLPEYDFDGLEKGVVCAGCRSFMQHRRKKFFCSRCGMVEDTETAVMRSVAEYRFLFPDRKVTTKGLYEWGGMQGSSQKVRQILLNHFKRVGDGRSSYYVD</sequence>
<dbReference type="PROSITE" id="PS50965">
    <property type="entry name" value="NERD"/>
    <property type="match status" value="1"/>
</dbReference>
<proteinExistence type="predicted"/>
<dbReference type="KEGG" id="sale:EPH95_04720"/>
<dbReference type="Proteomes" id="UP000319756">
    <property type="component" value="Chromosome"/>
</dbReference>
<dbReference type="InterPro" id="IPR011528">
    <property type="entry name" value="NERD"/>
</dbReference>
<keyword evidence="3" id="KW-1185">Reference proteome</keyword>
<organism evidence="2 3">
    <name type="scientific">Salicibibacter halophilus</name>
    <dbReference type="NCBI Taxonomy" id="2502791"/>
    <lineage>
        <taxon>Bacteria</taxon>
        <taxon>Bacillati</taxon>
        <taxon>Bacillota</taxon>
        <taxon>Bacilli</taxon>
        <taxon>Bacillales</taxon>
        <taxon>Bacillaceae</taxon>
        <taxon>Salicibibacter</taxon>
    </lineage>
</organism>
<evidence type="ECO:0000313" key="3">
    <source>
        <dbReference type="Proteomes" id="UP000319756"/>
    </source>
</evidence>
<name>A0A514LFD3_9BACI</name>
<dbReference type="RefSeq" id="WP_142087779.1">
    <property type="nucleotide sequence ID" value="NZ_CP035485.1"/>
</dbReference>
<gene>
    <name evidence="2" type="ORF">EPH95_04720</name>
</gene>
<evidence type="ECO:0000313" key="2">
    <source>
        <dbReference type="EMBL" id="QDI90568.1"/>
    </source>
</evidence>
<dbReference type="Pfam" id="PF08378">
    <property type="entry name" value="NERD"/>
    <property type="match status" value="1"/>
</dbReference>
<reference evidence="3" key="1">
    <citation type="submission" date="2019-01" db="EMBL/GenBank/DDBJ databases">
        <title>Genomic analysis of Salicibibacter sp. NKC3-5.</title>
        <authorList>
            <person name="Oh Y.J."/>
        </authorList>
    </citation>
    <scope>NUCLEOTIDE SEQUENCE [LARGE SCALE GENOMIC DNA]</scope>
    <source>
        <strain evidence="3">NKC3-5</strain>
    </source>
</reference>
<feature type="domain" description="NERD" evidence="1">
    <location>
        <begin position="36"/>
        <end position="146"/>
    </location>
</feature>
<protein>
    <submittedName>
        <fullName evidence="2">NERD domain-containing protein</fullName>
    </submittedName>
</protein>
<dbReference type="OrthoDB" id="2164794at2"/>
<accession>A0A514LFD3</accession>
<dbReference type="EMBL" id="CP035485">
    <property type="protein sequence ID" value="QDI90568.1"/>
    <property type="molecule type" value="Genomic_DNA"/>
</dbReference>